<dbReference type="GeneID" id="9826451"/>
<name>E3MUP3_CAERE</name>
<gene>
    <name evidence="1" type="ORF">CRE_21387</name>
</gene>
<reference evidence="1" key="1">
    <citation type="submission" date="2007-07" db="EMBL/GenBank/DDBJ databases">
        <title>PCAP assembly of the Caenorhabditis remanei genome.</title>
        <authorList>
            <consortium name="The Caenorhabditis remanei Sequencing Consortium"/>
            <person name="Wilson R.K."/>
        </authorList>
    </citation>
    <scope>NUCLEOTIDE SEQUENCE [LARGE SCALE GENOMIC DNA]</scope>
    <source>
        <strain evidence="1">PB4641</strain>
    </source>
</reference>
<dbReference type="Proteomes" id="UP000008281">
    <property type="component" value="Unassembled WGS sequence"/>
</dbReference>
<dbReference type="HOGENOM" id="CLU_875052_0_0_1"/>
<sequence>MPYDKSKILSMNIAELIQILAAMNFLDLDRACSNSDRRALKYKYVNNEEKVVLEEFYNKSMLIAQRLNSLSEDLRTVEDNLRSALRCLQEILLGTNINLQDPEEHFMKYRSNVDQIMKFEFHPQTANKYEELLGKVRMDHNALVSRKREIIAYSNRGTYYSRQHRSIQKLKTIELKSICWNLLRSNITVAVRVGKILGCCNELKWKIYCTGWTDFFHNLTVSNHPITTADFHRILKIHGYLVNFSHESNTGPMKWTLVRDDSQSPRSMIAHLNAIVNNATPSTSILTTTNSSRSTDVQDPVIGYSHQQFFWSGGFLGN</sequence>
<accession>E3MUP3</accession>
<evidence type="ECO:0000313" key="2">
    <source>
        <dbReference type="Proteomes" id="UP000008281"/>
    </source>
</evidence>
<organism evidence="2">
    <name type="scientific">Caenorhabditis remanei</name>
    <name type="common">Caenorhabditis vulgaris</name>
    <dbReference type="NCBI Taxonomy" id="31234"/>
    <lineage>
        <taxon>Eukaryota</taxon>
        <taxon>Metazoa</taxon>
        <taxon>Ecdysozoa</taxon>
        <taxon>Nematoda</taxon>
        <taxon>Chromadorea</taxon>
        <taxon>Rhabditida</taxon>
        <taxon>Rhabditina</taxon>
        <taxon>Rhabditomorpha</taxon>
        <taxon>Rhabditoidea</taxon>
        <taxon>Rhabditidae</taxon>
        <taxon>Peloderinae</taxon>
        <taxon>Caenorhabditis</taxon>
    </lineage>
</organism>
<proteinExistence type="predicted"/>
<protein>
    <submittedName>
        <fullName evidence="1">Uncharacterized protein</fullName>
    </submittedName>
</protein>
<dbReference type="AlphaFoldDB" id="E3MUP3"/>
<dbReference type="RefSeq" id="XP_003100077.2">
    <property type="nucleotide sequence ID" value="XM_003100029.2"/>
</dbReference>
<dbReference type="KEGG" id="crq:GCK72_007519"/>
<keyword evidence="2" id="KW-1185">Reference proteome</keyword>
<dbReference type="EMBL" id="DS268480">
    <property type="protein sequence ID" value="EFP09835.1"/>
    <property type="molecule type" value="Genomic_DNA"/>
</dbReference>
<dbReference type="InParanoid" id="E3MUP3"/>
<evidence type="ECO:0000313" key="1">
    <source>
        <dbReference type="EMBL" id="EFP09835.1"/>
    </source>
</evidence>
<dbReference type="CTD" id="9826451"/>